<dbReference type="GO" id="GO:0004764">
    <property type="term" value="F:shikimate 3-dehydrogenase (NADP+) activity"/>
    <property type="evidence" value="ECO:0007669"/>
    <property type="project" value="InterPro"/>
</dbReference>
<evidence type="ECO:0000256" key="2">
    <source>
        <dbReference type="ARBA" id="ARBA00023141"/>
    </source>
</evidence>
<keyword evidence="2" id="KW-0057">Aromatic amino acid biosynthesis</keyword>
<organism evidence="4 5">
    <name type="scientific">Faecalibacillus intestinalis</name>
    <dbReference type="NCBI Taxonomy" id="1982626"/>
    <lineage>
        <taxon>Bacteria</taxon>
        <taxon>Bacillati</taxon>
        <taxon>Bacillota</taxon>
        <taxon>Erysipelotrichia</taxon>
        <taxon>Erysipelotrichales</taxon>
        <taxon>Coprobacillaceae</taxon>
        <taxon>Faecalibacillus</taxon>
    </lineage>
</organism>
<dbReference type="RefSeq" id="WP_234697828.1">
    <property type="nucleotide sequence ID" value="NZ_AP024085.1"/>
</dbReference>
<dbReference type="KEGG" id="fit:Fi14EGH31_09280"/>
<feature type="domain" description="Shikimate dehydrogenase substrate binding N-terminal" evidence="3">
    <location>
        <begin position="1"/>
        <end position="70"/>
    </location>
</feature>
<dbReference type="Gene3D" id="3.40.50.720">
    <property type="entry name" value="NAD(P)-binding Rossmann-like Domain"/>
    <property type="match status" value="1"/>
</dbReference>
<dbReference type="SUPFAM" id="SSF53223">
    <property type="entry name" value="Aminoacid dehydrogenase-like, N-terminal domain"/>
    <property type="match status" value="1"/>
</dbReference>
<dbReference type="GO" id="GO:0009423">
    <property type="term" value="P:chorismate biosynthetic process"/>
    <property type="evidence" value="ECO:0007669"/>
    <property type="project" value="TreeGrafter"/>
</dbReference>
<dbReference type="Gene3D" id="3.40.50.10860">
    <property type="entry name" value="Leucine Dehydrogenase, chain A, domain 1"/>
    <property type="match status" value="1"/>
</dbReference>
<dbReference type="InterPro" id="IPR036291">
    <property type="entry name" value="NAD(P)-bd_dom_sf"/>
</dbReference>
<dbReference type="EMBL" id="AP024085">
    <property type="protein sequence ID" value="BCL57216.1"/>
    <property type="molecule type" value="Genomic_DNA"/>
</dbReference>
<evidence type="ECO:0000256" key="1">
    <source>
        <dbReference type="ARBA" id="ARBA00004871"/>
    </source>
</evidence>
<sequence length="159" mass="17486">MHNEAFAKLRLDYCYMCYKVDHENLEKTVEGLKAMKARGWNVSMPNKTTIVKYLDHLTPVAKMGQAVNTVINDDGVLTGTTTDGVGFIKALKESNLDPIGKKITIVGASGAVTAIEIQAALDGVAEISIFNRKDEFYNQALINCKNINENTQSKAKVFD</sequence>
<dbReference type="AlphaFoldDB" id="A0A7I8DYT5"/>
<dbReference type="InterPro" id="IPR022893">
    <property type="entry name" value="Shikimate_DH_fam"/>
</dbReference>
<dbReference type="Pfam" id="PF08501">
    <property type="entry name" value="Shikimate_dh_N"/>
    <property type="match status" value="1"/>
</dbReference>
<keyword evidence="2" id="KW-0028">Amino-acid biosynthesis</keyword>
<dbReference type="SUPFAM" id="SSF51735">
    <property type="entry name" value="NAD(P)-binding Rossmann-fold domains"/>
    <property type="match status" value="1"/>
</dbReference>
<dbReference type="GO" id="GO:0019632">
    <property type="term" value="P:shikimate metabolic process"/>
    <property type="evidence" value="ECO:0007669"/>
    <property type="project" value="TreeGrafter"/>
</dbReference>
<gene>
    <name evidence="4" type="ORF">Fi14EGH31_09280</name>
</gene>
<evidence type="ECO:0000313" key="4">
    <source>
        <dbReference type="EMBL" id="BCL57216.1"/>
    </source>
</evidence>
<accession>A0A7I8DYT5</accession>
<dbReference type="InterPro" id="IPR013708">
    <property type="entry name" value="Shikimate_DH-bd_N"/>
</dbReference>
<dbReference type="GeneID" id="70581400"/>
<reference evidence="5" key="1">
    <citation type="submission" date="2020-09" db="EMBL/GenBank/DDBJ databases">
        <title>Complete genome sequencing of Faecalibacillus intestinalis strain 14EGH31.</title>
        <authorList>
            <person name="Sakamoto M."/>
            <person name="Murakami T."/>
            <person name="Mori H."/>
        </authorList>
    </citation>
    <scope>NUCLEOTIDE SEQUENCE [LARGE SCALE GENOMIC DNA]</scope>
    <source>
        <strain evidence="5">14EGH31</strain>
    </source>
</reference>
<dbReference type="PANTHER" id="PTHR21089">
    <property type="entry name" value="SHIKIMATE DEHYDROGENASE"/>
    <property type="match status" value="1"/>
</dbReference>
<dbReference type="InterPro" id="IPR046346">
    <property type="entry name" value="Aminoacid_DH-like_N_sf"/>
</dbReference>
<dbReference type="GO" id="GO:0009073">
    <property type="term" value="P:aromatic amino acid family biosynthetic process"/>
    <property type="evidence" value="ECO:0007669"/>
    <property type="project" value="UniProtKB-KW"/>
</dbReference>
<dbReference type="PANTHER" id="PTHR21089:SF1">
    <property type="entry name" value="BIFUNCTIONAL 3-DEHYDROQUINATE DEHYDRATASE_SHIKIMATE DEHYDROGENASE, CHLOROPLASTIC"/>
    <property type="match status" value="1"/>
</dbReference>
<comment type="pathway">
    <text evidence="1">Metabolic intermediate biosynthesis; chorismate biosynthesis; chorismate from D-erythrose 4-phosphate and phosphoenolpyruvate: step 4/7.</text>
</comment>
<evidence type="ECO:0000313" key="5">
    <source>
        <dbReference type="Proteomes" id="UP000593842"/>
    </source>
</evidence>
<dbReference type="Proteomes" id="UP000593842">
    <property type="component" value="Chromosome"/>
</dbReference>
<evidence type="ECO:0000259" key="3">
    <source>
        <dbReference type="Pfam" id="PF08501"/>
    </source>
</evidence>
<name>A0A7I8DYT5_9FIRM</name>
<proteinExistence type="predicted"/>
<protein>
    <recommendedName>
        <fullName evidence="3">Shikimate dehydrogenase substrate binding N-terminal domain-containing protein</fullName>
    </recommendedName>
</protein>